<evidence type="ECO:0008006" key="4">
    <source>
        <dbReference type="Google" id="ProtNLM"/>
    </source>
</evidence>
<feature type="transmembrane region" description="Helical" evidence="1">
    <location>
        <begin position="12"/>
        <end position="31"/>
    </location>
</feature>
<dbReference type="EMBL" id="JPRL01000005">
    <property type="protein sequence ID" value="KFF02438.1"/>
    <property type="molecule type" value="Genomic_DNA"/>
</dbReference>
<evidence type="ECO:0000313" key="3">
    <source>
        <dbReference type="Proteomes" id="UP000028715"/>
    </source>
</evidence>
<feature type="transmembrane region" description="Helical" evidence="1">
    <location>
        <begin position="37"/>
        <end position="56"/>
    </location>
</feature>
<dbReference type="AlphaFoldDB" id="A0A085ZDC4"/>
<keyword evidence="1" id="KW-0472">Membrane</keyword>
<comment type="caution">
    <text evidence="2">The sequence shown here is derived from an EMBL/GenBank/DDBJ whole genome shotgun (WGS) entry which is preliminary data.</text>
</comment>
<keyword evidence="1" id="KW-0812">Transmembrane</keyword>
<keyword evidence="1" id="KW-1133">Transmembrane helix</keyword>
<sequence length="170" mass="19918">MNFLFNLNPIINLLIIIVVTLLLFRLCYFFEGFSKFPISNLAAILSLMFIAVYMSLKTLYGIYHFKRLKEDYGLTEGKIMYYKSGRGKALGEVEFEYLIKDELISNNVSENDFVEIPDIKPDTIIRYLVIYEQRSPQNSFLLFNYPINDNGAMKQYQRLFSKAIPKDVFN</sequence>
<protein>
    <recommendedName>
        <fullName evidence="4">Transmembrane protein</fullName>
    </recommendedName>
</protein>
<organism evidence="2 3">
    <name type="scientific">Flavobacterium reichenbachii</name>
    <dbReference type="NCBI Taxonomy" id="362418"/>
    <lineage>
        <taxon>Bacteria</taxon>
        <taxon>Pseudomonadati</taxon>
        <taxon>Bacteroidota</taxon>
        <taxon>Flavobacteriia</taxon>
        <taxon>Flavobacteriales</taxon>
        <taxon>Flavobacteriaceae</taxon>
        <taxon>Flavobacterium</taxon>
    </lineage>
</organism>
<name>A0A085ZDC4_9FLAO</name>
<reference evidence="2 3" key="1">
    <citation type="submission" date="2014-07" db="EMBL/GenBank/DDBJ databases">
        <title>Genome of Flavobacterium reichenbachii LMG 25512.</title>
        <authorList>
            <person name="Stropko S.J."/>
            <person name="Pipes S.E."/>
            <person name="Newman J.D."/>
        </authorList>
    </citation>
    <scope>NUCLEOTIDE SEQUENCE [LARGE SCALE GENOMIC DNA]</scope>
    <source>
        <strain evidence="2 3">LMG 25512</strain>
    </source>
</reference>
<accession>A0A085ZDC4</accession>
<gene>
    <name evidence="2" type="ORF">IW19_24415</name>
</gene>
<dbReference type="RefSeq" id="WP_035690224.1">
    <property type="nucleotide sequence ID" value="NZ_JPRL01000005.1"/>
</dbReference>
<keyword evidence="3" id="KW-1185">Reference proteome</keyword>
<dbReference type="OrthoDB" id="1377141at2"/>
<proteinExistence type="predicted"/>
<evidence type="ECO:0000313" key="2">
    <source>
        <dbReference type="EMBL" id="KFF02438.1"/>
    </source>
</evidence>
<evidence type="ECO:0000256" key="1">
    <source>
        <dbReference type="SAM" id="Phobius"/>
    </source>
</evidence>
<dbReference type="Proteomes" id="UP000028715">
    <property type="component" value="Unassembled WGS sequence"/>
</dbReference>